<evidence type="ECO:0000313" key="1">
    <source>
        <dbReference type="EMBL" id="SHK53800.1"/>
    </source>
</evidence>
<organism evidence="1 2">
    <name type="scientific">Clostridium cavendishii DSM 21758</name>
    <dbReference type="NCBI Taxonomy" id="1121302"/>
    <lineage>
        <taxon>Bacteria</taxon>
        <taxon>Bacillati</taxon>
        <taxon>Bacillota</taxon>
        <taxon>Clostridia</taxon>
        <taxon>Eubacteriales</taxon>
        <taxon>Clostridiaceae</taxon>
        <taxon>Clostridium</taxon>
    </lineage>
</organism>
<dbReference type="EMBL" id="FQZB01000019">
    <property type="protein sequence ID" value="SHK53800.1"/>
    <property type="molecule type" value="Genomic_DNA"/>
</dbReference>
<reference evidence="1 2" key="1">
    <citation type="submission" date="2016-11" db="EMBL/GenBank/DDBJ databases">
        <authorList>
            <person name="Jaros S."/>
            <person name="Januszkiewicz K."/>
            <person name="Wedrychowicz H."/>
        </authorList>
    </citation>
    <scope>NUCLEOTIDE SEQUENCE [LARGE SCALE GENOMIC DNA]</scope>
    <source>
        <strain evidence="1 2">DSM 21758</strain>
    </source>
</reference>
<proteinExistence type="predicted"/>
<dbReference type="Proteomes" id="UP000184310">
    <property type="component" value="Unassembled WGS sequence"/>
</dbReference>
<evidence type="ECO:0000313" key="2">
    <source>
        <dbReference type="Proteomes" id="UP000184310"/>
    </source>
</evidence>
<dbReference type="AlphaFoldDB" id="A0A1M6T9X0"/>
<sequence>MNYSLGTEEIVENICFGKVLRLMAADVAYWHQISGGDLDVDTMVRYK</sequence>
<keyword evidence="2" id="KW-1185">Reference proteome</keyword>
<gene>
    <name evidence="1" type="ORF">SAMN02745163_03999</name>
</gene>
<protein>
    <submittedName>
        <fullName evidence="1">Uncharacterized protein</fullName>
    </submittedName>
</protein>
<name>A0A1M6T9X0_9CLOT</name>
<dbReference type="OrthoDB" id="4264468at2"/>
<dbReference type="RefSeq" id="WP_159433279.1">
    <property type="nucleotide sequence ID" value="NZ_FQZB01000019.1"/>
</dbReference>
<accession>A0A1M6T9X0</accession>